<dbReference type="EMBL" id="CAEZYJ010000023">
    <property type="protein sequence ID" value="CAB4714610.1"/>
    <property type="molecule type" value="Genomic_DNA"/>
</dbReference>
<name>A0A6J6QS94_9ZZZZ</name>
<proteinExistence type="inferred from homology"/>
<dbReference type="GO" id="GO:0055085">
    <property type="term" value="P:transmembrane transport"/>
    <property type="evidence" value="ECO:0007669"/>
    <property type="project" value="InterPro"/>
</dbReference>
<dbReference type="InterPro" id="IPR050490">
    <property type="entry name" value="Bact_solute-bd_prot1"/>
</dbReference>
<evidence type="ECO:0000256" key="1">
    <source>
        <dbReference type="ARBA" id="ARBA00004196"/>
    </source>
</evidence>
<protein>
    <submittedName>
        <fullName evidence="7">Unannotated protein</fullName>
    </submittedName>
</protein>
<evidence type="ECO:0000256" key="5">
    <source>
        <dbReference type="ARBA" id="ARBA00022764"/>
    </source>
</evidence>
<dbReference type="Pfam" id="PF01547">
    <property type="entry name" value="SBP_bac_1"/>
    <property type="match status" value="1"/>
</dbReference>
<dbReference type="EMBL" id="CAEZUJ010000029">
    <property type="protein sequence ID" value="CAB4601658.1"/>
    <property type="molecule type" value="Genomic_DNA"/>
</dbReference>
<keyword evidence="5" id="KW-0574">Periplasm</keyword>
<comment type="similarity">
    <text evidence="2">Belongs to the bacterial solute-binding protein 1 family.</text>
</comment>
<accession>A0A6J6QS94</accession>
<reference evidence="7" key="1">
    <citation type="submission" date="2020-05" db="EMBL/GenBank/DDBJ databases">
        <authorList>
            <person name="Chiriac C."/>
            <person name="Salcher M."/>
            <person name="Ghai R."/>
            <person name="Kavagutti S V."/>
        </authorList>
    </citation>
    <scope>NUCLEOTIDE SEQUENCE</scope>
</reference>
<organism evidence="7">
    <name type="scientific">freshwater metagenome</name>
    <dbReference type="NCBI Taxonomy" id="449393"/>
    <lineage>
        <taxon>unclassified sequences</taxon>
        <taxon>metagenomes</taxon>
        <taxon>ecological metagenomes</taxon>
    </lineage>
</organism>
<dbReference type="Gene3D" id="3.40.190.10">
    <property type="entry name" value="Periplasmic binding protein-like II"/>
    <property type="match status" value="1"/>
</dbReference>
<dbReference type="SUPFAM" id="SSF53850">
    <property type="entry name" value="Periplasmic binding protein-like II"/>
    <property type="match status" value="1"/>
</dbReference>
<dbReference type="InterPro" id="IPR006059">
    <property type="entry name" value="SBP"/>
</dbReference>
<evidence type="ECO:0000313" key="6">
    <source>
        <dbReference type="EMBL" id="CAB4601658.1"/>
    </source>
</evidence>
<dbReference type="PANTHER" id="PTHR43649">
    <property type="entry name" value="ARABINOSE-BINDING PROTEIN-RELATED"/>
    <property type="match status" value="1"/>
</dbReference>
<dbReference type="GO" id="GO:0030313">
    <property type="term" value="C:cell envelope"/>
    <property type="evidence" value="ECO:0007669"/>
    <property type="project" value="UniProtKB-SubCell"/>
</dbReference>
<dbReference type="AlphaFoldDB" id="A0A6J6QS94"/>
<evidence type="ECO:0000256" key="2">
    <source>
        <dbReference type="ARBA" id="ARBA00008520"/>
    </source>
</evidence>
<evidence type="ECO:0000256" key="3">
    <source>
        <dbReference type="ARBA" id="ARBA00022448"/>
    </source>
</evidence>
<dbReference type="EMBL" id="CAFBLI010000028">
    <property type="protein sequence ID" value="CAB4863340.1"/>
    <property type="molecule type" value="Genomic_DNA"/>
</dbReference>
<evidence type="ECO:0000313" key="7">
    <source>
        <dbReference type="EMBL" id="CAB4714610.1"/>
    </source>
</evidence>
<keyword evidence="3" id="KW-0813">Transport</keyword>
<evidence type="ECO:0000313" key="8">
    <source>
        <dbReference type="EMBL" id="CAB4863340.1"/>
    </source>
</evidence>
<gene>
    <name evidence="6" type="ORF">UFOPK1811_00845</name>
    <name evidence="7" type="ORF">UFOPK2659_00291</name>
    <name evidence="8" type="ORF">UFOPK3306_00545</name>
</gene>
<keyword evidence="4" id="KW-0732">Signal</keyword>
<dbReference type="PROSITE" id="PS01037">
    <property type="entry name" value="SBP_BACTERIAL_1"/>
    <property type="match status" value="1"/>
</dbReference>
<comment type="subcellular location">
    <subcellularLocation>
        <location evidence="1">Cell envelope</location>
    </subcellularLocation>
</comment>
<dbReference type="PANTHER" id="PTHR43649:SF31">
    <property type="entry name" value="SN-GLYCEROL-3-PHOSPHATE-BINDING PERIPLASMIC PROTEIN UGPB"/>
    <property type="match status" value="1"/>
</dbReference>
<evidence type="ECO:0000256" key="4">
    <source>
        <dbReference type="ARBA" id="ARBA00022729"/>
    </source>
</evidence>
<dbReference type="InterPro" id="IPR006061">
    <property type="entry name" value="SBP_1_CS"/>
</dbReference>
<sequence length="450" mass="47950">MNNKTASKKFRVGILAGLLSVSLAGIGVQSAHAVTELRFAALAGIDGNFKPVIEQWNKENPDIQVKVETLPATIPDIVKSLAASALSGSAPDIFNNLDTYADQLADVGFSEDLVKWFGTNGTIKRAAFNQAFLSSYVPINFPKQVTGLPIAADAIVVFYNKTLFKKAGVAFPKAGWSYDEYLSTCDKLSKWGAKQKPQVWGNSGGPGGGSKSIWQAQYNPFLHSVGTYTYDRNTNTSAIGSPKAVAAWKQLVKPWQNGCIAKYSIVSGKTPPTFQGGQVAMEISVRALLPTYKAGLEAKKMDWDVADMPTIKGETSKYIIGGGSYGLGIAATSKNKEAAWKFVNWFYSTKNGGINTLQASGSLVPPTDEGIASGAWRTLAAPPANVDVFGRAIKNSFIAPKLPGQAGTVLDTVIGDALAEVLLKNVSIEKAFKKAEAKVTAAIKKELDAQ</sequence>